<dbReference type="PANTHER" id="PTHR43133">
    <property type="entry name" value="RNA POLYMERASE ECF-TYPE SIGMA FACTO"/>
    <property type="match status" value="1"/>
</dbReference>
<feature type="domain" description="RNA polymerase sigma-70 region 2" evidence="6">
    <location>
        <begin position="8"/>
        <end position="61"/>
    </location>
</feature>
<gene>
    <name evidence="8" type="ORF">EPA93_28420</name>
</gene>
<dbReference type="Pfam" id="PF04542">
    <property type="entry name" value="Sigma70_r2"/>
    <property type="match status" value="1"/>
</dbReference>
<dbReference type="GO" id="GO:0016987">
    <property type="term" value="F:sigma factor activity"/>
    <property type="evidence" value="ECO:0007669"/>
    <property type="project" value="UniProtKB-KW"/>
</dbReference>
<dbReference type="InterPro" id="IPR007627">
    <property type="entry name" value="RNA_pol_sigma70_r2"/>
</dbReference>
<keyword evidence="4" id="KW-0238">DNA-binding</keyword>
<dbReference type="InterPro" id="IPR007630">
    <property type="entry name" value="RNA_pol_sigma70_r4"/>
</dbReference>
<dbReference type="SUPFAM" id="SSF88659">
    <property type="entry name" value="Sigma3 and sigma4 domains of RNA polymerase sigma factors"/>
    <property type="match status" value="1"/>
</dbReference>
<organism evidence="8 9">
    <name type="scientific">Ktedonosporobacter rubrisoli</name>
    <dbReference type="NCBI Taxonomy" id="2509675"/>
    <lineage>
        <taxon>Bacteria</taxon>
        <taxon>Bacillati</taxon>
        <taxon>Chloroflexota</taxon>
        <taxon>Ktedonobacteria</taxon>
        <taxon>Ktedonobacterales</taxon>
        <taxon>Ktedonosporobacteraceae</taxon>
        <taxon>Ktedonosporobacter</taxon>
    </lineage>
</organism>
<dbReference type="InterPro" id="IPR036388">
    <property type="entry name" value="WH-like_DNA-bd_sf"/>
</dbReference>
<evidence type="ECO:0000256" key="2">
    <source>
        <dbReference type="ARBA" id="ARBA00023015"/>
    </source>
</evidence>
<dbReference type="KEGG" id="kbs:EPA93_28420"/>
<proteinExistence type="inferred from homology"/>
<dbReference type="SUPFAM" id="SSF88946">
    <property type="entry name" value="Sigma2 domain of RNA polymerase sigma factors"/>
    <property type="match status" value="1"/>
</dbReference>
<evidence type="ECO:0000259" key="6">
    <source>
        <dbReference type="Pfam" id="PF04542"/>
    </source>
</evidence>
<evidence type="ECO:0000256" key="4">
    <source>
        <dbReference type="ARBA" id="ARBA00023125"/>
    </source>
</evidence>
<keyword evidence="9" id="KW-1185">Reference proteome</keyword>
<protein>
    <submittedName>
        <fullName evidence="8">Sigma-70 family RNA polymerase sigma factor</fullName>
    </submittedName>
</protein>
<evidence type="ECO:0000313" key="8">
    <source>
        <dbReference type="EMBL" id="QBD79691.1"/>
    </source>
</evidence>
<sequence>MMYLCRQVPLREDAEDVLLEVFQAAVESEILPTLKEGKQRTWLWSTAHNKVADHYRRKSRRPNLSLGLEEMAEVLDADDSSVPELVALRKEAYAELRTYIVSLPELQQEILHLRFAHGLNCSEIAQQLGKNHGATRTMLSRSLNHLRSIYRQNRKDQSHG</sequence>
<dbReference type="InterPro" id="IPR014284">
    <property type="entry name" value="RNA_pol_sigma-70_dom"/>
</dbReference>
<accession>A0A4V0YZH0</accession>
<keyword evidence="2" id="KW-0805">Transcription regulation</keyword>
<keyword evidence="5" id="KW-0804">Transcription</keyword>
<dbReference type="PANTHER" id="PTHR43133:SF8">
    <property type="entry name" value="RNA POLYMERASE SIGMA FACTOR HI_1459-RELATED"/>
    <property type="match status" value="1"/>
</dbReference>
<dbReference type="OrthoDB" id="9784272at2"/>
<feature type="domain" description="RNA polymerase sigma-70 region 4" evidence="7">
    <location>
        <begin position="101"/>
        <end position="147"/>
    </location>
</feature>
<dbReference type="InterPro" id="IPR013325">
    <property type="entry name" value="RNA_pol_sigma_r2"/>
</dbReference>
<dbReference type="Proteomes" id="UP000290365">
    <property type="component" value="Chromosome"/>
</dbReference>
<dbReference type="InterPro" id="IPR039425">
    <property type="entry name" value="RNA_pol_sigma-70-like"/>
</dbReference>
<name>A0A4V0YZH0_KTERU</name>
<evidence type="ECO:0000259" key="7">
    <source>
        <dbReference type="Pfam" id="PF04545"/>
    </source>
</evidence>
<reference evidence="8 9" key="1">
    <citation type="submission" date="2019-01" db="EMBL/GenBank/DDBJ databases">
        <title>Ktedonosporobacter rubrisoli SCAWS-G2.</title>
        <authorList>
            <person name="Huang Y."/>
            <person name="Yan B."/>
        </authorList>
    </citation>
    <scope>NUCLEOTIDE SEQUENCE [LARGE SCALE GENOMIC DNA]</scope>
    <source>
        <strain evidence="8 9">SCAWS-G2</strain>
    </source>
</reference>
<comment type="similarity">
    <text evidence="1">Belongs to the sigma-70 factor family. ECF subfamily.</text>
</comment>
<dbReference type="InterPro" id="IPR013324">
    <property type="entry name" value="RNA_pol_sigma_r3/r4-like"/>
</dbReference>
<dbReference type="EMBL" id="CP035758">
    <property type="protein sequence ID" value="QBD79691.1"/>
    <property type="molecule type" value="Genomic_DNA"/>
</dbReference>
<keyword evidence="3" id="KW-0731">Sigma factor</keyword>
<evidence type="ECO:0000256" key="3">
    <source>
        <dbReference type="ARBA" id="ARBA00023082"/>
    </source>
</evidence>
<dbReference type="GO" id="GO:0003677">
    <property type="term" value="F:DNA binding"/>
    <property type="evidence" value="ECO:0007669"/>
    <property type="project" value="UniProtKB-KW"/>
</dbReference>
<evidence type="ECO:0000256" key="1">
    <source>
        <dbReference type="ARBA" id="ARBA00010641"/>
    </source>
</evidence>
<dbReference type="Gene3D" id="1.10.1740.10">
    <property type="match status" value="1"/>
</dbReference>
<evidence type="ECO:0000256" key="5">
    <source>
        <dbReference type="ARBA" id="ARBA00023163"/>
    </source>
</evidence>
<dbReference type="NCBIfam" id="TIGR02937">
    <property type="entry name" value="sigma70-ECF"/>
    <property type="match status" value="1"/>
</dbReference>
<dbReference type="AlphaFoldDB" id="A0A4V0YZH0"/>
<dbReference type="GO" id="GO:0006352">
    <property type="term" value="P:DNA-templated transcription initiation"/>
    <property type="evidence" value="ECO:0007669"/>
    <property type="project" value="InterPro"/>
</dbReference>
<evidence type="ECO:0000313" key="9">
    <source>
        <dbReference type="Proteomes" id="UP000290365"/>
    </source>
</evidence>
<dbReference type="Pfam" id="PF04545">
    <property type="entry name" value="Sigma70_r4"/>
    <property type="match status" value="1"/>
</dbReference>
<dbReference type="Gene3D" id="1.10.10.10">
    <property type="entry name" value="Winged helix-like DNA-binding domain superfamily/Winged helix DNA-binding domain"/>
    <property type="match status" value="1"/>
</dbReference>